<dbReference type="Proteomes" id="UP000677234">
    <property type="component" value="Chromosome"/>
</dbReference>
<evidence type="ECO:0000256" key="5">
    <source>
        <dbReference type="ARBA" id="ARBA00022741"/>
    </source>
</evidence>
<evidence type="ECO:0000256" key="3">
    <source>
        <dbReference type="ARBA" id="ARBA00022553"/>
    </source>
</evidence>
<comment type="catalytic activity">
    <reaction evidence="1">
        <text>ATP + protein L-histidine = ADP + protein N-phospho-L-histidine.</text>
        <dbReference type="EC" id="2.7.13.3"/>
    </reaction>
</comment>
<dbReference type="Gene3D" id="3.30.450.20">
    <property type="entry name" value="PAS domain"/>
    <property type="match status" value="1"/>
</dbReference>
<dbReference type="SMART" id="SM00388">
    <property type="entry name" value="HisKA"/>
    <property type="match status" value="1"/>
</dbReference>
<evidence type="ECO:0000256" key="7">
    <source>
        <dbReference type="ARBA" id="ARBA00022840"/>
    </source>
</evidence>
<dbReference type="Pfam" id="PF00512">
    <property type="entry name" value="HisKA"/>
    <property type="match status" value="1"/>
</dbReference>
<evidence type="ECO:0000256" key="4">
    <source>
        <dbReference type="ARBA" id="ARBA00022679"/>
    </source>
</evidence>
<evidence type="ECO:0000256" key="1">
    <source>
        <dbReference type="ARBA" id="ARBA00000085"/>
    </source>
</evidence>
<feature type="domain" description="PAS" evidence="10">
    <location>
        <begin position="165"/>
        <end position="236"/>
    </location>
</feature>
<keyword evidence="6" id="KW-0418">Kinase</keyword>
<keyword evidence="8" id="KW-0902">Two-component regulatory system</keyword>
<feature type="domain" description="Histidine kinase" evidence="9">
    <location>
        <begin position="294"/>
        <end position="504"/>
    </location>
</feature>
<keyword evidence="5" id="KW-0547">Nucleotide-binding</keyword>
<dbReference type="NCBIfam" id="TIGR00229">
    <property type="entry name" value="sensory_box"/>
    <property type="match status" value="1"/>
</dbReference>
<dbReference type="SMART" id="SM00387">
    <property type="entry name" value="HATPase_c"/>
    <property type="match status" value="1"/>
</dbReference>
<evidence type="ECO:0000313" key="13">
    <source>
        <dbReference type="Proteomes" id="UP000595847"/>
    </source>
</evidence>
<dbReference type="InterPro" id="IPR035965">
    <property type="entry name" value="PAS-like_dom_sf"/>
</dbReference>
<dbReference type="Pfam" id="PF13426">
    <property type="entry name" value="PAS_9"/>
    <property type="match status" value="1"/>
</dbReference>
<dbReference type="Pfam" id="PF14361">
    <property type="entry name" value="RsbRD_N"/>
    <property type="match status" value="1"/>
</dbReference>
<dbReference type="EMBL" id="CP073708">
    <property type="protein sequence ID" value="QUO43353.1"/>
    <property type="molecule type" value="Genomic_DNA"/>
</dbReference>
<keyword evidence="7" id="KW-0067">ATP-binding</keyword>
<keyword evidence="14" id="KW-1185">Reference proteome</keyword>
<proteinExistence type="predicted"/>
<name>A0A7T5EPF4_9BACL</name>
<dbReference type="KEGG" id="bcop:JD108_10900"/>
<dbReference type="PROSITE" id="PS50112">
    <property type="entry name" value="PAS"/>
    <property type="match status" value="1"/>
</dbReference>
<dbReference type="EMBL" id="CP066308">
    <property type="protein sequence ID" value="QQE76326.1"/>
    <property type="molecule type" value="Genomic_DNA"/>
</dbReference>
<gene>
    <name evidence="11" type="ORF">JD108_10900</name>
    <name evidence="12" type="ORF">KDJ56_10585</name>
</gene>
<dbReference type="PRINTS" id="PR00344">
    <property type="entry name" value="BCTRLSENSOR"/>
</dbReference>
<keyword evidence="4" id="KW-0808">Transferase</keyword>
<evidence type="ECO:0000256" key="8">
    <source>
        <dbReference type="ARBA" id="ARBA00023012"/>
    </source>
</evidence>
<dbReference type="SUPFAM" id="SSF47384">
    <property type="entry name" value="Homodimeric domain of signal transducing histidine kinase"/>
    <property type="match status" value="1"/>
</dbReference>
<dbReference type="GO" id="GO:0005524">
    <property type="term" value="F:ATP binding"/>
    <property type="evidence" value="ECO:0007669"/>
    <property type="project" value="UniProtKB-KW"/>
</dbReference>
<dbReference type="InterPro" id="IPR000014">
    <property type="entry name" value="PAS"/>
</dbReference>
<accession>A0A7T5EPF4</accession>
<dbReference type="PANTHER" id="PTHR43065">
    <property type="entry name" value="SENSOR HISTIDINE KINASE"/>
    <property type="match status" value="1"/>
</dbReference>
<dbReference type="SUPFAM" id="SSF55874">
    <property type="entry name" value="ATPase domain of HSP90 chaperone/DNA topoisomerase II/histidine kinase"/>
    <property type="match status" value="1"/>
</dbReference>
<reference evidence="11 13" key="1">
    <citation type="submission" date="2020-12" db="EMBL/GenBank/DDBJ databases">
        <title>strain FJAT-54423T represents a novel species of the genus Brevibacillus.</title>
        <authorList>
            <person name="Tang R."/>
        </authorList>
    </citation>
    <scope>NUCLEOTIDE SEQUENCE [LARGE SCALE GENOMIC DNA]</scope>
    <source>
        <strain evidence="11 13">FJAT-54423</strain>
    </source>
</reference>
<dbReference type="Proteomes" id="UP000595847">
    <property type="component" value="Chromosome"/>
</dbReference>
<evidence type="ECO:0000256" key="2">
    <source>
        <dbReference type="ARBA" id="ARBA00012438"/>
    </source>
</evidence>
<evidence type="ECO:0000259" key="10">
    <source>
        <dbReference type="PROSITE" id="PS50112"/>
    </source>
</evidence>
<dbReference type="InterPro" id="IPR004358">
    <property type="entry name" value="Sig_transdc_His_kin-like_C"/>
</dbReference>
<dbReference type="GO" id="GO:0000155">
    <property type="term" value="F:phosphorelay sensor kinase activity"/>
    <property type="evidence" value="ECO:0007669"/>
    <property type="project" value="InterPro"/>
</dbReference>
<sequence>MKKRIRKHLTSLAPGLAAKAYDLLSDHNRISAMILEERSYTLSLLETFILSLVDFMETGSRERAVEQTTEIARFRAKQGIPLDCVLERVRLCRDTLIEQIRRDGHRLIFTEEERLELYQIQLDLYELVDALMDVFVHIFEEEETQRKQLELQDESTKERFSQVAEQELVQLVLQSTDIAVLIIDRHLRIVEANYSFAELQQVDRAQIIGKHIDEIFRPRENERFVQWVIERGQSGHYVAEINGTLTTVSTSPIYHKGDLWGAISVMRNITDSKRYDDELSKREALAAVGQLAAGMAHEIRNPLTSIKGFIQLLKEQSETPENSSYFSVILTEIERIDGLLNDVLVLARYRDDKMNAERFLIMDEVLGVIRLLEPESNRRGIRLELKWSGEEWYIYGYRARIKQVVLNILKNAMEALATKGTMVRITVYASINQVVLTVEDDGPGLEEQVLKNLFVPFYTTKPDGTGLGLSTTQRIILDHGGEIFAENSSQLGGARFEVRLPISQA</sequence>
<dbReference type="Gene3D" id="3.30.565.10">
    <property type="entry name" value="Histidine kinase-like ATPase, C-terminal domain"/>
    <property type="match status" value="1"/>
</dbReference>
<dbReference type="InterPro" id="IPR003594">
    <property type="entry name" value="HATPase_dom"/>
</dbReference>
<keyword evidence="3" id="KW-0597">Phosphoprotein</keyword>
<dbReference type="InterPro" id="IPR036097">
    <property type="entry name" value="HisK_dim/P_sf"/>
</dbReference>
<evidence type="ECO:0000313" key="12">
    <source>
        <dbReference type="EMBL" id="QUO43353.1"/>
    </source>
</evidence>
<dbReference type="InterPro" id="IPR003661">
    <property type="entry name" value="HisK_dim/P_dom"/>
</dbReference>
<dbReference type="InterPro" id="IPR005467">
    <property type="entry name" value="His_kinase_dom"/>
</dbReference>
<protein>
    <recommendedName>
        <fullName evidence="2">histidine kinase</fullName>
        <ecNumber evidence="2">2.7.13.3</ecNumber>
    </recommendedName>
</protein>
<dbReference type="SMART" id="SM00091">
    <property type="entry name" value="PAS"/>
    <property type="match status" value="1"/>
</dbReference>
<dbReference type="Pfam" id="PF02518">
    <property type="entry name" value="HATPase_c"/>
    <property type="match status" value="1"/>
</dbReference>
<dbReference type="SUPFAM" id="SSF55785">
    <property type="entry name" value="PYP-like sensor domain (PAS domain)"/>
    <property type="match status" value="1"/>
</dbReference>
<dbReference type="Gene3D" id="1.10.287.130">
    <property type="match status" value="1"/>
</dbReference>
<evidence type="ECO:0000313" key="14">
    <source>
        <dbReference type="Proteomes" id="UP000677234"/>
    </source>
</evidence>
<dbReference type="InterPro" id="IPR036890">
    <property type="entry name" value="HATPase_C_sf"/>
</dbReference>
<dbReference type="CDD" id="cd00082">
    <property type="entry name" value="HisKA"/>
    <property type="match status" value="1"/>
</dbReference>
<dbReference type="AlphaFoldDB" id="A0A7T5EPF4"/>
<reference evidence="12" key="2">
    <citation type="submission" date="2021-04" db="EMBL/GenBank/DDBJ databases">
        <title>Brevibacillus composti FJAT-54423, complete genome.</title>
        <authorList>
            <person name="Tang R."/>
        </authorList>
    </citation>
    <scope>NUCLEOTIDE SEQUENCE</scope>
    <source>
        <strain evidence="12">FJAT-54424</strain>
    </source>
</reference>
<evidence type="ECO:0000256" key="6">
    <source>
        <dbReference type="ARBA" id="ARBA00022777"/>
    </source>
</evidence>
<dbReference type="EC" id="2.7.13.3" evidence="2"/>
<dbReference type="PROSITE" id="PS50109">
    <property type="entry name" value="HIS_KIN"/>
    <property type="match status" value="1"/>
</dbReference>
<evidence type="ECO:0000313" key="11">
    <source>
        <dbReference type="EMBL" id="QQE76326.1"/>
    </source>
</evidence>
<dbReference type="PANTHER" id="PTHR43065:SF10">
    <property type="entry name" value="PEROXIDE STRESS-ACTIVATED HISTIDINE KINASE MAK3"/>
    <property type="match status" value="1"/>
</dbReference>
<evidence type="ECO:0000259" key="9">
    <source>
        <dbReference type="PROSITE" id="PS50109"/>
    </source>
</evidence>
<organism evidence="11 13">
    <name type="scientific">Brevibacillus composti</name>
    <dbReference type="NCBI Taxonomy" id="2796470"/>
    <lineage>
        <taxon>Bacteria</taxon>
        <taxon>Bacillati</taxon>
        <taxon>Bacillota</taxon>
        <taxon>Bacilli</taxon>
        <taxon>Bacillales</taxon>
        <taxon>Paenibacillaceae</taxon>
        <taxon>Brevibacillus</taxon>
    </lineage>
</organism>
<dbReference type="InterPro" id="IPR025751">
    <property type="entry name" value="RsbRD_N_dom"/>
</dbReference>
<dbReference type="CDD" id="cd00130">
    <property type="entry name" value="PAS"/>
    <property type="match status" value="1"/>
</dbReference>